<protein>
    <submittedName>
        <fullName evidence="2">Hydrolase</fullName>
    </submittedName>
</protein>
<dbReference type="SUPFAM" id="SSF51556">
    <property type="entry name" value="Metallo-dependent hydrolases"/>
    <property type="match status" value="1"/>
</dbReference>
<comment type="caution">
    <text evidence="2">The sequence shown here is derived from an EMBL/GenBank/DDBJ whole genome shotgun (WGS) entry which is preliminary data.</text>
</comment>
<keyword evidence="3" id="KW-1185">Reference proteome</keyword>
<dbReference type="EMBL" id="RCZP01000007">
    <property type="protein sequence ID" value="TPG57835.1"/>
    <property type="molecule type" value="Genomic_DNA"/>
</dbReference>
<dbReference type="OrthoDB" id="9787654at2"/>
<dbReference type="PANTHER" id="PTHR35563:SF2">
    <property type="entry name" value="BARREL METAL-DEPENDENT HYDROLASE, PUTATIVE (AFU_ORTHOLOGUE AFUA_1G16240)-RELATED"/>
    <property type="match status" value="1"/>
</dbReference>
<dbReference type="InterPro" id="IPR006680">
    <property type="entry name" value="Amidohydro-rel"/>
</dbReference>
<dbReference type="InterPro" id="IPR032466">
    <property type="entry name" value="Metal_Hydrolase"/>
</dbReference>
<feature type="domain" description="Amidohydrolase-related" evidence="1">
    <location>
        <begin position="17"/>
        <end position="291"/>
    </location>
</feature>
<gene>
    <name evidence="2" type="ORF">EAH89_09810</name>
</gene>
<dbReference type="PANTHER" id="PTHR35563">
    <property type="entry name" value="BARREL METAL-DEPENDENT HYDROLASE, PUTATIVE (AFU_ORTHOLOGUE AFUA_1G16240)-RELATED"/>
    <property type="match status" value="1"/>
</dbReference>
<evidence type="ECO:0000313" key="2">
    <source>
        <dbReference type="EMBL" id="TPG57835.1"/>
    </source>
</evidence>
<keyword evidence="2" id="KW-0378">Hydrolase</keyword>
<proteinExistence type="predicted"/>
<dbReference type="Proteomes" id="UP000317078">
    <property type="component" value="Unassembled WGS sequence"/>
</dbReference>
<dbReference type="GO" id="GO:0016787">
    <property type="term" value="F:hydrolase activity"/>
    <property type="evidence" value="ECO:0007669"/>
    <property type="project" value="UniProtKB-KW"/>
</dbReference>
<name>A0A502G769_9PROT</name>
<dbReference type="Gene3D" id="3.20.20.140">
    <property type="entry name" value="Metal-dependent hydrolases"/>
    <property type="match status" value="1"/>
</dbReference>
<accession>A0A502G769</accession>
<evidence type="ECO:0000313" key="3">
    <source>
        <dbReference type="Proteomes" id="UP000317078"/>
    </source>
</evidence>
<sequence>MGVAHSPVAFEVPAGACDCHVHVFGPAARYPLDPARAYTPGDASVEELLALHDALGIERVVIVHPSPYGTDNRCTLDAARRLGERARAVAVIDEGTADAALEGMHADGVRGVRVNLETAGQHDPAAARSLLERAAARVAPLGWHVQTYTNLGVIAALHEALLALPVPLVVDHFGRARAAQGPGQVGFGALLSLLRAGRAYVKISAPHRISDQPGAADAGALARALFEANPDRVVWGTDWPHPGGARRDPAAVEPFDPIDDGAALSRLADWFPDPVARRRILVENPARLYGFG</sequence>
<dbReference type="InterPro" id="IPR052358">
    <property type="entry name" value="Aro_Compnd_Degr_Hydrolases"/>
</dbReference>
<dbReference type="Pfam" id="PF04909">
    <property type="entry name" value="Amidohydro_2"/>
    <property type="match status" value="1"/>
</dbReference>
<organism evidence="2 3">
    <name type="scientific">Muricoccus nepalensis</name>
    <dbReference type="NCBI Taxonomy" id="1854500"/>
    <lineage>
        <taxon>Bacteria</taxon>
        <taxon>Pseudomonadati</taxon>
        <taxon>Pseudomonadota</taxon>
        <taxon>Alphaproteobacteria</taxon>
        <taxon>Acetobacterales</taxon>
        <taxon>Roseomonadaceae</taxon>
        <taxon>Muricoccus</taxon>
    </lineage>
</organism>
<dbReference type="AlphaFoldDB" id="A0A502G769"/>
<evidence type="ECO:0000259" key="1">
    <source>
        <dbReference type="Pfam" id="PF04909"/>
    </source>
</evidence>
<reference evidence="2 3" key="1">
    <citation type="journal article" date="2019" name="Environ. Microbiol.">
        <title>Species interactions and distinct microbial communities in high Arctic permafrost affected cryosols are associated with the CH4 and CO2 gas fluxes.</title>
        <authorList>
            <person name="Altshuler I."/>
            <person name="Hamel J."/>
            <person name="Turney S."/>
            <person name="Magnuson E."/>
            <person name="Levesque R."/>
            <person name="Greer C."/>
            <person name="Whyte L.G."/>
        </authorList>
    </citation>
    <scope>NUCLEOTIDE SEQUENCE [LARGE SCALE GENOMIC DNA]</scope>
    <source>
        <strain evidence="2 3">S9.3B</strain>
    </source>
</reference>